<dbReference type="Gene3D" id="2.60.120.10">
    <property type="entry name" value="Jelly Rolls"/>
    <property type="match status" value="1"/>
</dbReference>
<keyword evidence="2" id="KW-1185">Reference proteome</keyword>
<dbReference type="InParanoid" id="A0A061AAE2"/>
<evidence type="ECO:0000313" key="1">
    <source>
        <dbReference type="EMBL" id="CDR30870.1"/>
    </source>
</evidence>
<dbReference type="STRING" id="35623.Aocu_07970"/>
<organism evidence="1 2">
    <name type="scientific">Acholeplasma oculi</name>
    <dbReference type="NCBI Taxonomy" id="35623"/>
    <lineage>
        <taxon>Bacteria</taxon>
        <taxon>Bacillati</taxon>
        <taxon>Mycoplasmatota</taxon>
        <taxon>Mollicutes</taxon>
        <taxon>Acholeplasmatales</taxon>
        <taxon>Acholeplasmataceae</taxon>
        <taxon>Acholeplasma</taxon>
    </lineage>
</organism>
<dbReference type="RefSeq" id="WP_045749360.1">
    <property type="nucleotide sequence ID" value="NZ_FUZK01000001.1"/>
</dbReference>
<dbReference type="PATRIC" id="fig|35623.3.peg.797"/>
<proteinExistence type="predicted"/>
<protein>
    <submittedName>
        <fullName evidence="1">RlmC-like cupin domain containing protein</fullName>
    </submittedName>
</protein>
<gene>
    <name evidence="1" type="ORF">Aocu_07970</name>
</gene>
<sequence length="138" mass="16272">MKYEIFSFNDPGYKTLMSYQSWRVAILNFIDELLVDNLSYVESHSKTDEVFVLLEGEASLIFADVEANVIQSFEVLKLEKHKVYNIKKGIYHTHVLSKNCKLLIVEEEDTSDENSIRIYLEKEHIEEIKENNYEKVNF</sequence>
<dbReference type="HOGENOM" id="CLU_143351_0_0_14"/>
<dbReference type="Proteomes" id="UP000032434">
    <property type="component" value="Chromosome 1"/>
</dbReference>
<dbReference type="EMBL" id="LK028559">
    <property type="protein sequence ID" value="CDR30870.1"/>
    <property type="molecule type" value="Genomic_DNA"/>
</dbReference>
<dbReference type="InterPro" id="IPR011051">
    <property type="entry name" value="RmlC_Cupin_sf"/>
</dbReference>
<dbReference type="KEGG" id="aoc:Aocu_07970"/>
<reference evidence="2" key="1">
    <citation type="submission" date="2014-05" db="EMBL/GenBank/DDBJ databases">
        <authorList>
            <person name="Kube M."/>
        </authorList>
    </citation>
    <scope>NUCLEOTIDE SEQUENCE [LARGE SCALE GENOMIC DNA]</scope>
</reference>
<dbReference type="SUPFAM" id="SSF51182">
    <property type="entry name" value="RmlC-like cupins"/>
    <property type="match status" value="1"/>
</dbReference>
<evidence type="ECO:0000313" key="2">
    <source>
        <dbReference type="Proteomes" id="UP000032434"/>
    </source>
</evidence>
<accession>A0A061AAE2</accession>
<dbReference type="InterPro" id="IPR014710">
    <property type="entry name" value="RmlC-like_jellyroll"/>
</dbReference>
<dbReference type="AlphaFoldDB" id="A0A061AAE2"/>
<name>A0A061AAE2_9MOLU</name>
<dbReference type="OrthoDB" id="9798066at2"/>